<feature type="domain" description="Retroviral polymerase SH3-like" evidence="5">
    <location>
        <begin position="291"/>
        <end position="331"/>
    </location>
</feature>
<dbReference type="Pfam" id="PF22936">
    <property type="entry name" value="Pol_BBD"/>
    <property type="match status" value="1"/>
</dbReference>
<evidence type="ECO:0000256" key="1">
    <source>
        <dbReference type="SAM" id="MobiDB-lite"/>
    </source>
</evidence>
<evidence type="ECO:0000256" key="2">
    <source>
        <dbReference type="SAM" id="SignalP"/>
    </source>
</evidence>
<dbReference type="EMBL" id="BGZK01000404">
    <property type="protein sequence ID" value="GBP41692.1"/>
    <property type="molecule type" value="Genomic_DNA"/>
</dbReference>
<evidence type="ECO:0000259" key="3">
    <source>
        <dbReference type="Pfam" id="PF13976"/>
    </source>
</evidence>
<dbReference type="Proteomes" id="UP000299102">
    <property type="component" value="Unassembled WGS sequence"/>
</dbReference>
<evidence type="ECO:0000313" key="7">
    <source>
        <dbReference type="Proteomes" id="UP000299102"/>
    </source>
</evidence>
<proteinExistence type="predicted"/>
<evidence type="ECO:0000259" key="5">
    <source>
        <dbReference type="Pfam" id="PF25597"/>
    </source>
</evidence>
<dbReference type="InterPro" id="IPR025724">
    <property type="entry name" value="GAG-pre-integrase_dom"/>
</dbReference>
<dbReference type="Pfam" id="PF13976">
    <property type="entry name" value="gag_pre-integrs"/>
    <property type="match status" value="1"/>
</dbReference>
<dbReference type="InterPro" id="IPR054722">
    <property type="entry name" value="PolX-like_BBD"/>
</dbReference>
<evidence type="ECO:0000259" key="4">
    <source>
        <dbReference type="Pfam" id="PF22936"/>
    </source>
</evidence>
<dbReference type="OrthoDB" id="413361at2759"/>
<dbReference type="Pfam" id="PF25597">
    <property type="entry name" value="SH3_retrovirus"/>
    <property type="match status" value="1"/>
</dbReference>
<keyword evidence="2" id="KW-0732">Signal</keyword>
<dbReference type="AlphaFoldDB" id="A0A4C1VTM8"/>
<comment type="caution">
    <text evidence="6">The sequence shown here is derived from an EMBL/GenBank/DDBJ whole genome shotgun (WGS) entry which is preliminary data.</text>
</comment>
<evidence type="ECO:0000313" key="6">
    <source>
        <dbReference type="EMBL" id="GBP41692.1"/>
    </source>
</evidence>
<feature type="chain" id="PRO_5020025583" evidence="2">
    <location>
        <begin position="20"/>
        <end position="491"/>
    </location>
</feature>
<gene>
    <name evidence="6" type="ORF">EVAR_24052_1</name>
</gene>
<feature type="signal peptide" evidence="2">
    <location>
        <begin position="1"/>
        <end position="19"/>
    </location>
</feature>
<feature type="domain" description="GAG-pre-integrase" evidence="3">
    <location>
        <begin position="195"/>
        <end position="262"/>
    </location>
</feature>
<reference evidence="6 7" key="1">
    <citation type="journal article" date="2019" name="Commun. Biol.">
        <title>The bagworm genome reveals a unique fibroin gene that provides high tensile strength.</title>
        <authorList>
            <person name="Kono N."/>
            <person name="Nakamura H."/>
            <person name="Ohtoshi R."/>
            <person name="Tomita M."/>
            <person name="Numata K."/>
            <person name="Arakawa K."/>
        </authorList>
    </citation>
    <scope>NUCLEOTIDE SEQUENCE [LARGE SCALE GENOMIC DNA]</scope>
</reference>
<accession>A0A4C1VTM8</accession>
<sequence length="491" mass="54439">MSLKLVALHLLREINITLAILSRRKNGGAFMSNKKTVTDSITKEVVCYKCKGSVHYLNQCPLLKKTANKCVFNVVFINGKFNKTEWYVDSGASAQMTVNKDWIKKNMNLSPCLPEIVVANESKVSVDCSGDVNIVWDLKCHITVKNVLCVPSLTTNLLSVSELIRNGNNVVFKEKHCYIYDGSVALVAIADLTDGVYKLRLQSPSYELAASAVTGRLWHRRLAHINSQDMNKMKNGILDGLSYDGSFDITKSECTTCCEGKQMRLPFSHVGERSTETCHGIHSDLCGPMEATEHILVGFGEDVKGYRSYNPTKNNIITSKDVIVMEGETGDIATTSEETIWIPDEERTQESLETPEVSVEQESSISVGETCVLEVDDQCDSSSDSSVYTDGEDALHESPPSKVRVQEVQTTSVPEPKHCVKAKRQRKQPEQYGFSNLCESSTVPASEEISISEALEGPEKEQWSCAMLTSYSHLRTMRRGSLSKTLVMCLS</sequence>
<organism evidence="6 7">
    <name type="scientific">Eumeta variegata</name>
    <name type="common">Bagworm moth</name>
    <name type="synonym">Eumeta japonica</name>
    <dbReference type="NCBI Taxonomy" id="151549"/>
    <lineage>
        <taxon>Eukaryota</taxon>
        <taxon>Metazoa</taxon>
        <taxon>Ecdysozoa</taxon>
        <taxon>Arthropoda</taxon>
        <taxon>Hexapoda</taxon>
        <taxon>Insecta</taxon>
        <taxon>Pterygota</taxon>
        <taxon>Neoptera</taxon>
        <taxon>Endopterygota</taxon>
        <taxon>Lepidoptera</taxon>
        <taxon>Glossata</taxon>
        <taxon>Ditrysia</taxon>
        <taxon>Tineoidea</taxon>
        <taxon>Psychidae</taxon>
        <taxon>Oiketicinae</taxon>
        <taxon>Eumeta</taxon>
    </lineage>
</organism>
<feature type="region of interest" description="Disordered" evidence="1">
    <location>
        <begin position="379"/>
        <end position="400"/>
    </location>
</feature>
<feature type="domain" description="Retrovirus-related Pol polyprotein from transposon TNT 1-94-like beta-barrel" evidence="4">
    <location>
        <begin position="86"/>
        <end position="167"/>
    </location>
</feature>
<keyword evidence="7" id="KW-1185">Reference proteome</keyword>
<protein>
    <submittedName>
        <fullName evidence="6">Retrovirus-related Pol polyprotein from transposon TNT 1-94</fullName>
    </submittedName>
</protein>
<dbReference type="InterPro" id="IPR057670">
    <property type="entry name" value="SH3_retrovirus"/>
</dbReference>
<name>A0A4C1VTM8_EUMVA</name>